<dbReference type="EMBL" id="JAHCVI010000003">
    <property type="protein sequence ID" value="KAG7287436.1"/>
    <property type="molecule type" value="Genomic_DNA"/>
</dbReference>
<feature type="compositionally biased region" description="Basic and acidic residues" evidence="2">
    <location>
        <begin position="1"/>
        <end position="17"/>
    </location>
</feature>
<dbReference type="GO" id="GO:0008168">
    <property type="term" value="F:methyltransferase activity"/>
    <property type="evidence" value="ECO:0007669"/>
    <property type="project" value="TreeGrafter"/>
</dbReference>
<dbReference type="CDD" id="cd02440">
    <property type="entry name" value="AdoMet_MTases"/>
    <property type="match status" value="1"/>
</dbReference>
<comment type="caution">
    <text evidence="3">The sequence shown here is derived from an EMBL/GenBank/DDBJ whole genome shotgun (WGS) entry which is preliminary data.</text>
</comment>
<feature type="region of interest" description="Disordered" evidence="2">
    <location>
        <begin position="1"/>
        <end position="23"/>
    </location>
</feature>
<feature type="compositionally biased region" description="Polar residues" evidence="2">
    <location>
        <begin position="412"/>
        <end position="428"/>
    </location>
</feature>
<feature type="compositionally biased region" description="Pro residues" evidence="2">
    <location>
        <begin position="57"/>
        <end position="66"/>
    </location>
</feature>
<keyword evidence="4" id="KW-1185">Reference proteome</keyword>
<dbReference type="PANTHER" id="PTHR43591">
    <property type="entry name" value="METHYLTRANSFERASE"/>
    <property type="match status" value="1"/>
</dbReference>
<comment type="similarity">
    <text evidence="1">Belongs to the methyltransferase superfamily. LaeA methyltransferase family.</text>
</comment>
<dbReference type="AlphaFoldDB" id="A0AAD4EU43"/>
<protein>
    <submittedName>
        <fullName evidence="3">Uncharacterized protein</fullName>
    </submittedName>
</protein>
<dbReference type="SUPFAM" id="SSF53335">
    <property type="entry name" value="S-adenosyl-L-methionine-dependent methyltransferases"/>
    <property type="match status" value="1"/>
</dbReference>
<organism evidence="3 4">
    <name type="scientific">Staphylotrichum longicolle</name>
    <dbReference type="NCBI Taxonomy" id="669026"/>
    <lineage>
        <taxon>Eukaryota</taxon>
        <taxon>Fungi</taxon>
        <taxon>Dikarya</taxon>
        <taxon>Ascomycota</taxon>
        <taxon>Pezizomycotina</taxon>
        <taxon>Sordariomycetes</taxon>
        <taxon>Sordariomycetidae</taxon>
        <taxon>Sordariales</taxon>
        <taxon>Chaetomiaceae</taxon>
        <taxon>Staphylotrichum</taxon>
    </lineage>
</organism>
<dbReference type="Pfam" id="PF13489">
    <property type="entry name" value="Methyltransf_23"/>
    <property type="match status" value="1"/>
</dbReference>
<reference evidence="3" key="1">
    <citation type="submission" date="2023-02" db="EMBL/GenBank/DDBJ databases">
        <authorList>
            <person name="Palmer J.M."/>
        </authorList>
    </citation>
    <scope>NUCLEOTIDE SEQUENCE</scope>
    <source>
        <strain evidence="3">FW57</strain>
    </source>
</reference>
<dbReference type="InterPro" id="IPR029063">
    <property type="entry name" value="SAM-dependent_MTases_sf"/>
</dbReference>
<feature type="compositionally biased region" description="Acidic residues" evidence="2">
    <location>
        <begin position="105"/>
        <end position="118"/>
    </location>
</feature>
<feature type="compositionally biased region" description="Low complexity" evidence="2">
    <location>
        <begin position="122"/>
        <end position="131"/>
    </location>
</feature>
<dbReference type="Proteomes" id="UP001197093">
    <property type="component" value="Unassembled WGS sequence"/>
</dbReference>
<dbReference type="Gene3D" id="3.40.50.150">
    <property type="entry name" value="Vaccinia Virus protein VP39"/>
    <property type="match status" value="1"/>
</dbReference>
<gene>
    <name evidence="3" type="ORF">NEMBOFW57_006947</name>
</gene>
<feature type="region of interest" description="Disordered" evidence="2">
    <location>
        <begin position="393"/>
        <end position="433"/>
    </location>
</feature>
<evidence type="ECO:0000256" key="1">
    <source>
        <dbReference type="ARBA" id="ARBA00038158"/>
    </source>
</evidence>
<proteinExistence type="inferred from homology"/>
<feature type="region of interest" description="Disordered" evidence="2">
    <location>
        <begin position="37"/>
        <end position="131"/>
    </location>
</feature>
<sequence length="571" mass="63087">MPDDGDHALPNPDRDEGFAEDAATAATAAAAVKTVNTADAAADTAQGPATMPHRDPSPAPRPPSPTQSPAASPHAVLHEGDDQYPDPQDPSPDDQRYPGIIPADSEYEPEEDEFDLNEGYETGSTGSTSVTSSVYAHTFENGRRYQHFKNGRYPIPNDDEELNREDMKHAMLMELCDGQLFYAPIGDQPHMILDIGTGTGKSPTSPSCGSECSSVDIIWAIEVGDQYPNARRWVPPNVDFLVDDCEQGEWLDQDVDFVHFRFMTIVLKDVRGVLRRAYESLKPGGWVELQELCAEILCDDGTMPDNDPVKYMYELAQRAFTKFGMNVTLPKDLEGLLREAGFENIQCVVKKVPIGPWARDKTLRVIGMYQKMAVQDLMPVLPGRPFTALGMSQIESQQQPQRPPSPWHLKFGSQSRSVLNNPSETTAHSGHAPRFPDLHPTYYAEDAAFFAGLPPLPKPAPYQLDMLFGAETAQLHGNAGLATWEAAVLNEHLVNDWPGGHRQLDPVIPRVLERAGEGVRVDEARWCSVFERRRWYDFGVEIVDGTFITAPPAGSARGTCGAWTCRRCGTR</sequence>
<evidence type="ECO:0000256" key="2">
    <source>
        <dbReference type="SAM" id="MobiDB-lite"/>
    </source>
</evidence>
<dbReference type="PANTHER" id="PTHR43591:SF10">
    <property type="entry name" value="ABC TRANSMEMBRANE TYPE-1 DOMAIN-CONTAINING PROTEIN-RELATED"/>
    <property type="match status" value="1"/>
</dbReference>
<evidence type="ECO:0000313" key="3">
    <source>
        <dbReference type="EMBL" id="KAG7287436.1"/>
    </source>
</evidence>
<accession>A0AAD4EU43</accession>
<name>A0AAD4EU43_9PEZI</name>
<evidence type="ECO:0000313" key="4">
    <source>
        <dbReference type="Proteomes" id="UP001197093"/>
    </source>
</evidence>